<keyword evidence="1" id="KW-1133">Transmembrane helix</keyword>
<proteinExistence type="predicted"/>
<accession>A0ABU2S9X5</accession>
<keyword evidence="1" id="KW-0472">Membrane</keyword>
<comment type="caution">
    <text evidence="2">The sequence shown here is derived from an EMBL/GenBank/DDBJ whole genome shotgun (WGS) entry which is preliminary data.</text>
</comment>
<dbReference type="RefSeq" id="WP_311619803.1">
    <property type="nucleotide sequence ID" value="NZ_JAVREV010000014.1"/>
</dbReference>
<evidence type="ECO:0000313" key="3">
    <source>
        <dbReference type="Proteomes" id="UP001183615"/>
    </source>
</evidence>
<keyword evidence="3" id="KW-1185">Reference proteome</keyword>
<name>A0ABU2S9X5_9ACTN</name>
<feature type="transmembrane region" description="Helical" evidence="1">
    <location>
        <begin position="21"/>
        <end position="48"/>
    </location>
</feature>
<evidence type="ECO:0000256" key="1">
    <source>
        <dbReference type="SAM" id="Phobius"/>
    </source>
</evidence>
<keyword evidence="1" id="KW-0812">Transmembrane</keyword>
<reference evidence="3" key="1">
    <citation type="submission" date="2023-07" db="EMBL/GenBank/DDBJ databases">
        <title>30 novel species of actinomycetes from the DSMZ collection.</title>
        <authorList>
            <person name="Nouioui I."/>
        </authorList>
    </citation>
    <scope>NUCLEOTIDE SEQUENCE [LARGE SCALE GENOMIC DNA]</scope>
    <source>
        <strain evidence="3">DSM 41886</strain>
    </source>
</reference>
<evidence type="ECO:0008006" key="4">
    <source>
        <dbReference type="Google" id="ProtNLM"/>
    </source>
</evidence>
<dbReference type="Proteomes" id="UP001183615">
    <property type="component" value="Unassembled WGS sequence"/>
</dbReference>
<feature type="transmembrane region" description="Helical" evidence="1">
    <location>
        <begin position="68"/>
        <end position="90"/>
    </location>
</feature>
<dbReference type="EMBL" id="JAVREV010000014">
    <property type="protein sequence ID" value="MDT0445623.1"/>
    <property type="molecule type" value="Genomic_DNA"/>
</dbReference>
<sequence>MNGTGGAGMGDFLETAVRFPAVIFSLPLAVVLVYWMFSIVFGVGTSVADSAEPGEPGGFAGALTPLGLGGVPAAIPVSLVTAVAWFTAMAGTELLDAGWQRVATVPVALLAGWLGAWLVVLPLRRAFPDETGIYHKDFVGRVCVIRTGQVSAAFGQAEVAADDGGTAIIQVRAEGPEAEELTSGRRALIYGYEPEGAFFWVAPYDSGELAPEENRRPV</sequence>
<feature type="transmembrane region" description="Helical" evidence="1">
    <location>
        <begin position="102"/>
        <end position="123"/>
    </location>
</feature>
<evidence type="ECO:0000313" key="2">
    <source>
        <dbReference type="EMBL" id="MDT0445623.1"/>
    </source>
</evidence>
<gene>
    <name evidence="2" type="ORF">RM779_23935</name>
</gene>
<protein>
    <recommendedName>
        <fullName evidence="4">DUF1449 family protein</fullName>
    </recommendedName>
</protein>
<organism evidence="2 3">
    <name type="scientific">Streptomyces johnsoniae</name>
    <dbReference type="NCBI Taxonomy" id="3075532"/>
    <lineage>
        <taxon>Bacteria</taxon>
        <taxon>Bacillati</taxon>
        <taxon>Actinomycetota</taxon>
        <taxon>Actinomycetes</taxon>
        <taxon>Kitasatosporales</taxon>
        <taxon>Streptomycetaceae</taxon>
        <taxon>Streptomyces</taxon>
    </lineage>
</organism>